<protein>
    <submittedName>
        <fullName evidence="2 4">Uncharacterized protein</fullName>
    </submittedName>
</protein>
<accession>A0A183SA74</accession>
<evidence type="ECO:0000256" key="1">
    <source>
        <dbReference type="SAM" id="MobiDB-lite"/>
    </source>
</evidence>
<proteinExistence type="predicted"/>
<feature type="region of interest" description="Disordered" evidence="1">
    <location>
        <begin position="76"/>
        <end position="99"/>
    </location>
</feature>
<gene>
    <name evidence="2" type="ORF">SSLN_LOCUS1122</name>
</gene>
<sequence length="186" mass="20535">MGKAQEKRQAGQTRLLRPKAFNARVPSSPRPSSLLRTFTMQEKPYRRPSRPSQFQRCKLLIPSPHCDRTLQAQFTLSDPPYLPRPGSRTCKQKKSERGRECILPPEAAGTLGSGDLRQAVRLPVGEDLNEWIAVNSTSFSSSSSSSSSSSPGNMPAIGSGNDDVLFPFRLNFFLLAHVYLTVCKGL</sequence>
<dbReference type="SUPFAM" id="SSF101152">
    <property type="entry name" value="Mob1/phocein"/>
    <property type="match status" value="1"/>
</dbReference>
<dbReference type="AlphaFoldDB" id="A0A183SA74"/>
<name>A0A183SA74_SCHSO</name>
<feature type="compositionally biased region" description="Low complexity" evidence="1">
    <location>
        <begin position="26"/>
        <end position="36"/>
    </location>
</feature>
<dbReference type="OrthoDB" id="8170117at2759"/>
<evidence type="ECO:0000313" key="2">
    <source>
        <dbReference type="EMBL" id="VDL86970.1"/>
    </source>
</evidence>
<feature type="region of interest" description="Disordered" evidence="1">
    <location>
        <begin position="1"/>
        <end position="53"/>
    </location>
</feature>
<dbReference type="STRING" id="70667.A0A183SA74"/>
<organism evidence="4">
    <name type="scientific">Schistocephalus solidus</name>
    <name type="common">Tapeworm</name>
    <dbReference type="NCBI Taxonomy" id="70667"/>
    <lineage>
        <taxon>Eukaryota</taxon>
        <taxon>Metazoa</taxon>
        <taxon>Spiralia</taxon>
        <taxon>Lophotrochozoa</taxon>
        <taxon>Platyhelminthes</taxon>
        <taxon>Cestoda</taxon>
        <taxon>Eucestoda</taxon>
        <taxon>Diphyllobothriidea</taxon>
        <taxon>Diphyllobothriidae</taxon>
        <taxon>Schistocephalus</taxon>
    </lineage>
</organism>
<reference evidence="4" key="1">
    <citation type="submission" date="2016-06" db="UniProtKB">
        <authorList>
            <consortium name="WormBaseParasite"/>
        </authorList>
    </citation>
    <scope>IDENTIFICATION</scope>
</reference>
<evidence type="ECO:0000313" key="4">
    <source>
        <dbReference type="WBParaSite" id="SSLN_0000116901-mRNA-1"/>
    </source>
</evidence>
<dbReference type="WBParaSite" id="SSLN_0000116901-mRNA-1">
    <property type="protein sequence ID" value="SSLN_0000116901-mRNA-1"/>
    <property type="gene ID" value="SSLN_0000116901"/>
</dbReference>
<dbReference type="EMBL" id="UYSU01001567">
    <property type="protein sequence ID" value="VDL86970.1"/>
    <property type="molecule type" value="Genomic_DNA"/>
</dbReference>
<keyword evidence="3" id="KW-1185">Reference proteome</keyword>
<dbReference type="Gene3D" id="1.20.140.30">
    <property type="entry name" value="MOB kinase activator"/>
    <property type="match status" value="1"/>
</dbReference>
<evidence type="ECO:0000313" key="3">
    <source>
        <dbReference type="Proteomes" id="UP000275846"/>
    </source>
</evidence>
<reference evidence="2 3" key="2">
    <citation type="submission" date="2018-11" db="EMBL/GenBank/DDBJ databases">
        <authorList>
            <consortium name="Pathogen Informatics"/>
        </authorList>
    </citation>
    <scope>NUCLEOTIDE SEQUENCE [LARGE SCALE GENOMIC DNA]</scope>
    <source>
        <strain evidence="2 3">NST_G2</strain>
    </source>
</reference>
<dbReference type="Proteomes" id="UP000275846">
    <property type="component" value="Unassembled WGS sequence"/>
</dbReference>
<dbReference type="InterPro" id="IPR036703">
    <property type="entry name" value="MOB_kinase_act_sf"/>
</dbReference>